<evidence type="ECO:0000313" key="17">
    <source>
        <dbReference type="EMBL" id="KIW07569.1"/>
    </source>
</evidence>
<evidence type="ECO:0000256" key="13">
    <source>
        <dbReference type="PIRNR" id="PIRNR037239"/>
    </source>
</evidence>
<comment type="function">
    <text evidence="13">Possesses 5'-&gt;3' exoribonuclease activity. May promote termination of transcription by RNA polymerase II.</text>
</comment>
<dbReference type="Pfam" id="PF03159">
    <property type="entry name" value="XRN_N"/>
    <property type="match status" value="1"/>
</dbReference>
<evidence type="ECO:0000256" key="14">
    <source>
        <dbReference type="SAM" id="MobiDB-lite"/>
    </source>
</evidence>
<dbReference type="InterPro" id="IPR041412">
    <property type="entry name" value="Xrn1_helical"/>
</dbReference>
<evidence type="ECO:0000259" key="15">
    <source>
        <dbReference type="Pfam" id="PF03159"/>
    </source>
</evidence>
<comment type="similarity">
    <text evidence="2 13">Belongs to the 5'-3' exonuclease family. XRN2/RAT1 subfamily.</text>
</comment>
<dbReference type="GO" id="GO:0006353">
    <property type="term" value="P:DNA-templated transcription termination"/>
    <property type="evidence" value="ECO:0007669"/>
    <property type="project" value="UniProtKB-KW"/>
</dbReference>
<evidence type="ECO:0000256" key="1">
    <source>
        <dbReference type="ARBA" id="ARBA00004123"/>
    </source>
</evidence>
<dbReference type="InParanoid" id="A0A0D2B8L0"/>
<dbReference type="AlphaFoldDB" id="A0A0D2B8L0"/>
<keyword evidence="9" id="KW-0805">Transcription regulation</keyword>
<dbReference type="GO" id="GO:0006364">
    <property type="term" value="P:rRNA processing"/>
    <property type="evidence" value="ECO:0007669"/>
    <property type="project" value="UniProtKB-KW"/>
</dbReference>
<dbReference type="InterPro" id="IPR004859">
    <property type="entry name" value="Xrn1_N"/>
</dbReference>
<keyword evidence="8 13" id="KW-0269">Exonuclease</keyword>
<dbReference type="InterPro" id="IPR027073">
    <property type="entry name" value="5_3_exoribonuclease"/>
</dbReference>
<comment type="subcellular location">
    <subcellularLocation>
        <location evidence="1">Nucleus</location>
    </subcellularLocation>
</comment>
<feature type="compositionally biased region" description="Polar residues" evidence="14">
    <location>
        <begin position="512"/>
        <end position="523"/>
    </location>
</feature>
<feature type="region of interest" description="Disordered" evidence="14">
    <location>
        <begin position="512"/>
        <end position="580"/>
    </location>
</feature>
<dbReference type="Proteomes" id="UP000053259">
    <property type="component" value="Unassembled WGS sequence"/>
</dbReference>
<evidence type="ECO:0000256" key="5">
    <source>
        <dbReference type="ARBA" id="ARBA00022664"/>
    </source>
</evidence>
<feature type="compositionally biased region" description="Gly residues" evidence="14">
    <location>
        <begin position="963"/>
        <end position="976"/>
    </location>
</feature>
<dbReference type="PIRSF" id="PIRSF037239">
    <property type="entry name" value="Exonuclease_Xrn2"/>
    <property type="match status" value="1"/>
</dbReference>
<name>A0A0D2B8L0_9PEZI</name>
<dbReference type="PANTHER" id="PTHR12341:SF41">
    <property type="entry name" value="5'-3' EXORIBONUCLEASE 2"/>
    <property type="match status" value="1"/>
</dbReference>
<dbReference type="HOGENOM" id="CLU_006038_1_1_1"/>
<dbReference type="EMBL" id="KN847532">
    <property type="protein sequence ID" value="KIW07569.1"/>
    <property type="molecule type" value="Genomic_DNA"/>
</dbReference>
<feature type="domain" description="Xrn1 N-terminal" evidence="15">
    <location>
        <begin position="1"/>
        <end position="259"/>
    </location>
</feature>
<evidence type="ECO:0000259" key="16">
    <source>
        <dbReference type="Pfam" id="PF17846"/>
    </source>
</evidence>
<feature type="region of interest" description="Disordered" evidence="14">
    <location>
        <begin position="111"/>
        <end position="163"/>
    </location>
</feature>
<evidence type="ECO:0000313" key="18">
    <source>
        <dbReference type="Proteomes" id="UP000053259"/>
    </source>
</evidence>
<dbReference type="GeneID" id="27309498"/>
<keyword evidence="11" id="KW-0539">Nucleus</keyword>
<evidence type="ECO:0000256" key="6">
    <source>
        <dbReference type="ARBA" id="ARBA00022722"/>
    </source>
</evidence>
<dbReference type="FunCoup" id="A0A0D2B8L0">
    <property type="interactions" value="1042"/>
</dbReference>
<keyword evidence="5 13" id="KW-0507">mRNA processing</keyword>
<dbReference type="PANTHER" id="PTHR12341">
    <property type="entry name" value="5'-&gt;3' EXORIBONUCLEASE"/>
    <property type="match status" value="1"/>
</dbReference>
<dbReference type="VEuPathDB" id="FungiDB:PV09_01525"/>
<dbReference type="STRING" id="253628.A0A0D2B8L0"/>
<protein>
    <recommendedName>
        <fullName evidence="13">5'-3' exoribonuclease</fullName>
        <ecNumber evidence="13">3.1.13.-</ecNumber>
    </recommendedName>
</protein>
<evidence type="ECO:0000256" key="12">
    <source>
        <dbReference type="ARBA" id="ARBA00046137"/>
    </source>
</evidence>
<evidence type="ECO:0000256" key="11">
    <source>
        <dbReference type="ARBA" id="ARBA00023242"/>
    </source>
</evidence>
<dbReference type="EC" id="3.1.13.-" evidence="13"/>
<dbReference type="Gene3D" id="1.25.40.1050">
    <property type="match status" value="1"/>
</dbReference>
<dbReference type="CDD" id="cd18673">
    <property type="entry name" value="PIN_XRN1-2-like"/>
    <property type="match status" value="1"/>
</dbReference>
<keyword evidence="7 13" id="KW-0378">Hydrolase</keyword>
<reference evidence="17 18" key="1">
    <citation type="submission" date="2015-01" db="EMBL/GenBank/DDBJ databases">
        <title>The Genome Sequence of Ochroconis gallopava CBS43764.</title>
        <authorList>
            <consortium name="The Broad Institute Genomics Platform"/>
            <person name="Cuomo C."/>
            <person name="de Hoog S."/>
            <person name="Gorbushina A."/>
            <person name="Stielow B."/>
            <person name="Teixiera M."/>
            <person name="Abouelleil A."/>
            <person name="Chapman S.B."/>
            <person name="Priest M."/>
            <person name="Young S.K."/>
            <person name="Wortman J."/>
            <person name="Nusbaum C."/>
            <person name="Birren B."/>
        </authorList>
    </citation>
    <scope>NUCLEOTIDE SEQUENCE [LARGE SCALE GENOMIC DNA]</scope>
    <source>
        <strain evidence="17 18">CBS 43764</strain>
    </source>
</reference>
<feature type="compositionally biased region" description="Basic and acidic residues" evidence="14">
    <location>
        <begin position="121"/>
        <end position="136"/>
    </location>
</feature>
<keyword evidence="18" id="KW-1185">Reference proteome</keyword>
<proteinExistence type="inferred from homology"/>
<dbReference type="GO" id="GO:0004534">
    <property type="term" value="F:5'-3' RNA exonuclease activity"/>
    <property type="evidence" value="ECO:0007669"/>
    <property type="project" value="UniProtKB-UniRule"/>
</dbReference>
<dbReference type="GO" id="GO:0006397">
    <property type="term" value="P:mRNA processing"/>
    <property type="evidence" value="ECO:0007669"/>
    <property type="project" value="UniProtKB-UniRule"/>
</dbReference>
<keyword evidence="10" id="KW-0804">Transcription</keyword>
<feature type="region of interest" description="Disordered" evidence="14">
    <location>
        <begin position="419"/>
        <end position="468"/>
    </location>
</feature>
<keyword evidence="6 13" id="KW-0540">Nuclease</keyword>
<dbReference type="InterPro" id="IPR017151">
    <property type="entry name" value="Xrn2/3/4"/>
</dbReference>
<evidence type="ECO:0000256" key="8">
    <source>
        <dbReference type="ARBA" id="ARBA00022839"/>
    </source>
</evidence>
<dbReference type="FunFam" id="1.25.40.1050:FF:000002">
    <property type="entry name" value="5'-3' exoribonuclease"/>
    <property type="match status" value="1"/>
</dbReference>
<feature type="domain" description="Xrn1 helical" evidence="16">
    <location>
        <begin position="555"/>
        <end position="860"/>
    </location>
</feature>
<organism evidence="17 18">
    <name type="scientific">Verruconis gallopava</name>
    <dbReference type="NCBI Taxonomy" id="253628"/>
    <lineage>
        <taxon>Eukaryota</taxon>
        <taxon>Fungi</taxon>
        <taxon>Dikarya</taxon>
        <taxon>Ascomycota</taxon>
        <taxon>Pezizomycotina</taxon>
        <taxon>Dothideomycetes</taxon>
        <taxon>Pleosporomycetidae</taxon>
        <taxon>Venturiales</taxon>
        <taxon>Sympoventuriaceae</taxon>
        <taxon>Verruconis</taxon>
    </lineage>
</organism>
<accession>A0A0D2B8L0</accession>
<dbReference type="FunFam" id="3.40.50.12390:FF:000003">
    <property type="entry name" value="5'-3' exoribonuclease"/>
    <property type="match status" value="1"/>
</dbReference>
<feature type="compositionally biased region" description="Low complexity" evidence="14">
    <location>
        <begin position="945"/>
        <end position="962"/>
    </location>
</feature>
<evidence type="ECO:0000256" key="7">
    <source>
        <dbReference type="ARBA" id="ARBA00022801"/>
    </source>
</evidence>
<feature type="region of interest" description="Disordered" evidence="14">
    <location>
        <begin position="905"/>
        <end position="1032"/>
    </location>
</feature>
<feature type="domain" description="Xrn1 helical" evidence="16">
    <location>
        <begin position="331"/>
        <end position="502"/>
    </location>
</feature>
<dbReference type="GO" id="GO:0003723">
    <property type="term" value="F:RNA binding"/>
    <property type="evidence" value="ECO:0007669"/>
    <property type="project" value="TreeGrafter"/>
</dbReference>
<dbReference type="Gene3D" id="3.40.50.12390">
    <property type="match status" value="2"/>
</dbReference>
<dbReference type="OrthoDB" id="372487at2759"/>
<feature type="compositionally biased region" description="Polar residues" evidence="14">
    <location>
        <begin position="434"/>
        <end position="446"/>
    </location>
</feature>
<gene>
    <name evidence="17" type="ORF">PV09_01525</name>
</gene>
<comment type="function">
    <text evidence="12">Possesses 5'-&gt;3' exoribonuclease activity. Required for the processing of nuclear mRNA and rRNA precursors. May promote the termination of transcription by RNA polymerase II. Essential for vegetative cell growth and chromosome segregation.</text>
</comment>
<evidence type="ECO:0000256" key="4">
    <source>
        <dbReference type="ARBA" id="ARBA00022552"/>
    </source>
</evidence>
<evidence type="ECO:0000256" key="10">
    <source>
        <dbReference type="ARBA" id="ARBA00023163"/>
    </source>
</evidence>
<sequence>MGVPAFFRWLSAKYPKIIAPVVEELPTTVDGVEIPADTTRPNPNGEEFDNLYLDMNGIVHPCSHPEDREPPKNEEEMMAAVFEYTNRVVNMVRPRKLLYMAVDGVAPRAKMNQQRARRFRAAQEKQEADEKKEEFRQLMLGSQRAEATDGEETDEPKKTWDSNVITPGTPFMRLLAQSLRYWVAYKLNTDPMWANLKVIISDATVPGEGEHKIMEFIRSQRRSQEFDPNTRHVIYGLDADLIMLALSTHEPHFRVLREDVFFQGGQQRPCKICGQNGHREQHCRGEAKKKDGEVDEKARAPVLKPFLWLKVNVLREYLAEELTVPHQPFRFDLERAIDDWVALCFFVGNDFLPHLPSLAIREEGIDILVAAWRDNLPLMGGYMTKDGTVELSRLQLILQALAKQEDAIFKKRKQIEDKREANAKRRKLQEEQRNANGSNDSTPTNQHRVRRGVQEDHSSYPTFDPAGAGWSVRQITHDMMVNKKASFQAQIADTATANKSAAAVLKERLKRTASQASLSSTNGEQDKDSQDNTDNGSVIGSPTVLGKRKADVLDESEGTPGRSTPLAPSTPKGLIENPPPDTVRLWEEGYQDRYYEQKFKVDPRDLEFRRKVANAYVEGVCWVLLYYMQGCASWGWYYPYHYAPFAQDFVDIANLNIKFEKGTPFRPYEQLMSVLPAASRHAIPELFHPLMTEEDSPIYDFYPTDFELDLNGKKFAHQGVVLLPFIDEQRLLKHMHELYPQLTEDEKVRNDVGKEHLYFSTKHPMYKELALNWYTKKQGAAKINLKPRTSLGLLGKVEKDENYIPDSGLYFPLSSASMPNLEVDNSMSVIYEMPKSTHIHKSMLLRGVILPPAELTREDLQTVHNKAGMTGRNFGGAPLRDSSGGRINYANPISQHLNPNFDPSQFTRAPPPPHIAAQMGFVPPPPPNWTGPPVGGHGGNPYSSRSYQNNQGYQGGQNYNSGYRGGSNQGYDGYWGNGNQAYDNRYQNQYPPPPIPPQQGYNGYGMGNRDRRDGYNDGYRGARGGRGGPPRY</sequence>
<dbReference type="Pfam" id="PF17846">
    <property type="entry name" value="XRN_M"/>
    <property type="match status" value="2"/>
</dbReference>
<feature type="compositionally biased region" description="Basic and acidic residues" evidence="14">
    <location>
        <begin position="419"/>
        <end position="433"/>
    </location>
</feature>
<evidence type="ECO:0000256" key="3">
    <source>
        <dbReference type="ARBA" id="ARBA00022472"/>
    </source>
</evidence>
<feature type="compositionally biased region" description="Gly residues" evidence="14">
    <location>
        <begin position="1021"/>
        <end position="1032"/>
    </location>
</feature>
<evidence type="ECO:0000256" key="2">
    <source>
        <dbReference type="ARBA" id="ARBA00006994"/>
    </source>
</evidence>
<keyword evidence="4" id="KW-0698">rRNA processing</keyword>
<dbReference type="GO" id="GO:0005634">
    <property type="term" value="C:nucleus"/>
    <property type="evidence" value="ECO:0007669"/>
    <property type="project" value="UniProtKB-SubCell"/>
</dbReference>
<dbReference type="GO" id="GO:0000956">
    <property type="term" value="P:nuclear-transcribed mRNA catabolic process"/>
    <property type="evidence" value="ECO:0007669"/>
    <property type="project" value="TreeGrafter"/>
</dbReference>
<dbReference type="FunFam" id="3.40.50.12390:FF:000005">
    <property type="entry name" value="5'-3' exoribonuclease 2"/>
    <property type="match status" value="1"/>
</dbReference>
<keyword evidence="3" id="KW-0806">Transcription termination</keyword>
<evidence type="ECO:0000256" key="9">
    <source>
        <dbReference type="ARBA" id="ARBA00023015"/>
    </source>
</evidence>
<dbReference type="RefSeq" id="XP_016217438.1">
    <property type="nucleotide sequence ID" value="XM_016354426.1"/>
</dbReference>